<dbReference type="eggNOG" id="ENOG5032SCW">
    <property type="taxonomic scope" value="Bacteria"/>
</dbReference>
<sequence>MYGFVRIAILGFISCLFLTVQADALSRTCRNLEAQLAKASRGGSSTSIAKYDRAISRQGSELNRARASARNAGCTGGLFGNNSAQCRSIGSTIQKMSNNLAQLKRKRASMGGAGNTKQIKARLLRDIRKYGCRNKPATSVKAKTKTKKKVQKAAAPRIKKNAAPARVVQKAPQKKQAVRKAAVKKVVRKQNSATRASAPFVKPRNMTTFRTMCVRMCDGYYFPISFSVPKDMFERDQQTCEARCPGAAVELFVHSVPDEETAQMVSISDGTPYQRTEFAYAYRRKGLGGAGCSCEVQSPSFEVMAGEYDQPQNGETVSSIAKTDDAALAQNEDMLDMPAPRFRPDPAADPETLANRAGALDMKSPIPSAPIQTAVSSFGVPAIRVVGPVFLPDPKEAIDLKAPVPTRDR</sequence>
<protein>
    <recommendedName>
        <fullName evidence="4">DUF2865 domain-containing protein</fullName>
    </recommendedName>
</protein>
<dbReference type="Proteomes" id="UP000053675">
    <property type="component" value="Unassembled WGS sequence"/>
</dbReference>
<dbReference type="EMBL" id="JMQM01000001">
    <property type="protein sequence ID" value="KFB10096.1"/>
    <property type="molecule type" value="Genomic_DNA"/>
</dbReference>
<dbReference type="STRING" id="472175.EL18_01125"/>
<evidence type="ECO:0000313" key="3">
    <source>
        <dbReference type="Proteomes" id="UP000053675"/>
    </source>
</evidence>
<dbReference type="OrthoDB" id="7850882at2"/>
<organism evidence="2 3">
    <name type="scientific">Nitratireductor basaltis</name>
    <dbReference type="NCBI Taxonomy" id="472175"/>
    <lineage>
        <taxon>Bacteria</taxon>
        <taxon>Pseudomonadati</taxon>
        <taxon>Pseudomonadota</taxon>
        <taxon>Alphaproteobacteria</taxon>
        <taxon>Hyphomicrobiales</taxon>
        <taxon>Phyllobacteriaceae</taxon>
        <taxon>Nitratireductor</taxon>
    </lineage>
</organism>
<feature type="region of interest" description="Disordered" evidence="1">
    <location>
        <begin position="144"/>
        <end position="175"/>
    </location>
</feature>
<dbReference type="InterPro" id="IPR021293">
    <property type="entry name" value="DUF2865"/>
</dbReference>
<name>A0A084UAW0_9HYPH</name>
<proteinExistence type="predicted"/>
<gene>
    <name evidence="2" type="ORF">EL18_01125</name>
</gene>
<dbReference type="RefSeq" id="WP_036480639.1">
    <property type="nucleotide sequence ID" value="NZ_JMQM01000001.1"/>
</dbReference>
<dbReference type="AlphaFoldDB" id="A0A084UAW0"/>
<dbReference type="Pfam" id="PF11064">
    <property type="entry name" value="DUF2865"/>
    <property type="match status" value="1"/>
</dbReference>
<evidence type="ECO:0000313" key="2">
    <source>
        <dbReference type="EMBL" id="KFB10096.1"/>
    </source>
</evidence>
<evidence type="ECO:0008006" key="4">
    <source>
        <dbReference type="Google" id="ProtNLM"/>
    </source>
</evidence>
<reference evidence="2 3" key="1">
    <citation type="submission" date="2014-05" db="EMBL/GenBank/DDBJ databases">
        <title>Draft Genome Sequence of Nitratireductor basaltis Strain UMTGB225, A Marine Bacterium Isolated from Green Barrel Tunicate.</title>
        <authorList>
            <person name="Gan H.Y."/>
        </authorList>
    </citation>
    <scope>NUCLEOTIDE SEQUENCE [LARGE SCALE GENOMIC DNA]</scope>
    <source>
        <strain evidence="2 3">UMTGB225</strain>
    </source>
</reference>
<accession>A0A084UAW0</accession>
<comment type="caution">
    <text evidence="2">The sequence shown here is derived from an EMBL/GenBank/DDBJ whole genome shotgun (WGS) entry which is preliminary data.</text>
</comment>
<evidence type="ECO:0000256" key="1">
    <source>
        <dbReference type="SAM" id="MobiDB-lite"/>
    </source>
</evidence>
<keyword evidence="3" id="KW-1185">Reference proteome</keyword>